<dbReference type="Pfam" id="PF01381">
    <property type="entry name" value="HTH_3"/>
    <property type="match status" value="1"/>
</dbReference>
<dbReference type="Proteomes" id="UP000610931">
    <property type="component" value="Unassembled WGS sequence"/>
</dbReference>
<feature type="region of interest" description="Disordered" evidence="1">
    <location>
        <begin position="74"/>
        <end position="102"/>
    </location>
</feature>
<protein>
    <submittedName>
        <fullName evidence="3">Helix-turn-helix transcriptional regulator</fullName>
    </submittedName>
</protein>
<dbReference type="InterPro" id="IPR001387">
    <property type="entry name" value="Cro/C1-type_HTH"/>
</dbReference>
<reference evidence="3" key="1">
    <citation type="submission" date="2020-12" db="EMBL/GenBank/DDBJ databases">
        <title>Snuella sp. nov., isolated from sediment in Incheon.</title>
        <authorList>
            <person name="Kim W."/>
        </authorList>
    </citation>
    <scope>NUCLEOTIDE SEQUENCE</scope>
    <source>
        <strain evidence="3">CAU 1569</strain>
    </source>
</reference>
<dbReference type="RefSeq" id="WP_199115412.1">
    <property type="nucleotide sequence ID" value="NZ_JAELVQ010000014.1"/>
</dbReference>
<organism evidence="3 4">
    <name type="scientific">Snuella sedimenti</name>
    <dbReference type="NCBI Taxonomy" id="2798802"/>
    <lineage>
        <taxon>Bacteria</taxon>
        <taxon>Pseudomonadati</taxon>
        <taxon>Bacteroidota</taxon>
        <taxon>Flavobacteriia</taxon>
        <taxon>Flavobacteriales</taxon>
        <taxon>Flavobacteriaceae</taxon>
        <taxon>Snuella</taxon>
    </lineage>
</organism>
<dbReference type="EMBL" id="JAELVQ010000014">
    <property type="protein sequence ID" value="MBJ6368649.1"/>
    <property type="molecule type" value="Genomic_DNA"/>
</dbReference>
<feature type="domain" description="HTH cro/C1-type" evidence="2">
    <location>
        <begin position="25"/>
        <end position="66"/>
    </location>
</feature>
<comment type="caution">
    <text evidence="3">The sequence shown here is derived from an EMBL/GenBank/DDBJ whole genome shotgun (WGS) entry which is preliminary data.</text>
</comment>
<dbReference type="Gene3D" id="1.10.260.40">
    <property type="entry name" value="lambda repressor-like DNA-binding domains"/>
    <property type="match status" value="1"/>
</dbReference>
<dbReference type="CDD" id="cd00093">
    <property type="entry name" value="HTH_XRE"/>
    <property type="match status" value="1"/>
</dbReference>
<dbReference type="PROSITE" id="PS50943">
    <property type="entry name" value="HTH_CROC1"/>
    <property type="match status" value="1"/>
</dbReference>
<accession>A0A8J7LND4</accession>
<evidence type="ECO:0000256" key="1">
    <source>
        <dbReference type="SAM" id="MobiDB-lite"/>
    </source>
</evidence>
<evidence type="ECO:0000313" key="3">
    <source>
        <dbReference type="EMBL" id="MBJ6368649.1"/>
    </source>
</evidence>
<evidence type="ECO:0000259" key="2">
    <source>
        <dbReference type="PROSITE" id="PS50943"/>
    </source>
</evidence>
<evidence type="ECO:0000313" key="4">
    <source>
        <dbReference type="Proteomes" id="UP000610931"/>
    </source>
</evidence>
<name>A0A8J7LND4_9FLAO</name>
<gene>
    <name evidence="3" type="ORF">JF259_11170</name>
</gene>
<dbReference type="AlphaFoldDB" id="A0A8J7LND4"/>
<dbReference type="InterPro" id="IPR010982">
    <property type="entry name" value="Lambda_DNA-bd_dom_sf"/>
</dbReference>
<dbReference type="SUPFAM" id="SSF47413">
    <property type="entry name" value="lambda repressor-like DNA-binding domains"/>
    <property type="match status" value="1"/>
</dbReference>
<dbReference type="SMART" id="SM00530">
    <property type="entry name" value="HTH_XRE"/>
    <property type="match status" value="1"/>
</dbReference>
<feature type="compositionally biased region" description="Polar residues" evidence="1">
    <location>
        <begin position="87"/>
        <end position="102"/>
    </location>
</feature>
<dbReference type="GO" id="GO:0003677">
    <property type="term" value="F:DNA binding"/>
    <property type="evidence" value="ECO:0007669"/>
    <property type="project" value="InterPro"/>
</dbReference>
<sequence>MVNNEAFAKRLQYVIEYYGESASSFAEKIGVQRSSISHILSGRNKPSLEFVLKVLSSFPEVEIYWLLNGKGAFPSLGKPDVLEKSETQTSGSKPDPNTYTSNNKSIERIVVFYSDGSFKSYEN</sequence>
<proteinExistence type="predicted"/>
<keyword evidence="4" id="KW-1185">Reference proteome</keyword>